<feature type="transmembrane region" description="Helical" evidence="7">
    <location>
        <begin position="97"/>
        <end position="121"/>
    </location>
</feature>
<dbReference type="Gene3D" id="1.10.3720.10">
    <property type="entry name" value="MetI-like"/>
    <property type="match status" value="1"/>
</dbReference>
<keyword evidence="10" id="KW-1185">Reference proteome</keyword>
<feature type="transmembrane region" description="Helical" evidence="7">
    <location>
        <begin position="232"/>
        <end position="252"/>
    </location>
</feature>
<sequence length="338" mass="38797">MKMESVVQKRQTKEERIQRITSPDYWIEFTKRWLWIFVRFVLIFGISFVIIYPILLKLSISFKSMDDLYDPTVIWVPKQFTLENFKLVFEAMNYPRVLLNTFFLSSAVMLLQTISCVLAGYGFARVKFKGSGLLFGAVIFTILVPSHTIMIPLYLNFKNFDLFGVIELISGKPANLINSYWPFIISAVLGMGVKTGLYVYIFRQFFKGIPREIEEAAYVDGAGYFKTFSRVILPNAVPAMVTVMLFSFVWQWNDSFFTNMYLNEPKVMSSMMSSSGYAIATYLSGGEQAATASYVQDPFFMSMMMNTSVLMAIFPLIILYLFVQRHFVESVERSGLVG</sequence>
<dbReference type="Proteomes" id="UP000608071">
    <property type="component" value="Unassembled WGS sequence"/>
</dbReference>
<evidence type="ECO:0000256" key="4">
    <source>
        <dbReference type="ARBA" id="ARBA00022692"/>
    </source>
</evidence>
<dbReference type="InterPro" id="IPR035906">
    <property type="entry name" value="MetI-like_sf"/>
</dbReference>
<comment type="subcellular location">
    <subcellularLocation>
        <location evidence="1 7">Cell membrane</location>
        <topology evidence="1 7">Multi-pass membrane protein</topology>
    </subcellularLocation>
</comment>
<organism evidence="9 10">
    <name type="scientific">Paenibacillus gallinarum</name>
    <dbReference type="NCBI Taxonomy" id="2762232"/>
    <lineage>
        <taxon>Bacteria</taxon>
        <taxon>Bacillati</taxon>
        <taxon>Bacillota</taxon>
        <taxon>Bacilli</taxon>
        <taxon>Bacillales</taxon>
        <taxon>Paenibacillaceae</taxon>
        <taxon>Paenibacillus</taxon>
    </lineage>
</organism>
<evidence type="ECO:0000256" key="1">
    <source>
        <dbReference type="ARBA" id="ARBA00004651"/>
    </source>
</evidence>
<dbReference type="RefSeq" id="WP_191798779.1">
    <property type="nucleotide sequence ID" value="NZ_JACSQL010000002.1"/>
</dbReference>
<evidence type="ECO:0000313" key="9">
    <source>
        <dbReference type="EMBL" id="MBD7967518.1"/>
    </source>
</evidence>
<feature type="transmembrane region" description="Helical" evidence="7">
    <location>
        <begin position="133"/>
        <end position="155"/>
    </location>
</feature>
<keyword evidence="6 7" id="KW-0472">Membrane</keyword>
<dbReference type="Pfam" id="PF00528">
    <property type="entry name" value="BPD_transp_1"/>
    <property type="match status" value="1"/>
</dbReference>
<dbReference type="PANTHER" id="PTHR43744">
    <property type="entry name" value="ABC TRANSPORTER PERMEASE PROTEIN MG189-RELATED-RELATED"/>
    <property type="match status" value="1"/>
</dbReference>
<comment type="similarity">
    <text evidence="7">Belongs to the binding-protein-dependent transport system permease family.</text>
</comment>
<feature type="transmembrane region" description="Helical" evidence="7">
    <location>
        <begin position="180"/>
        <end position="201"/>
    </location>
</feature>
<protein>
    <submittedName>
        <fullName evidence="9">Carbohydrate ABC transporter permease</fullName>
    </submittedName>
</protein>
<dbReference type="InterPro" id="IPR000515">
    <property type="entry name" value="MetI-like"/>
</dbReference>
<accession>A0ABR8SVJ3</accession>
<dbReference type="SUPFAM" id="SSF161098">
    <property type="entry name" value="MetI-like"/>
    <property type="match status" value="1"/>
</dbReference>
<dbReference type="PROSITE" id="PS50928">
    <property type="entry name" value="ABC_TM1"/>
    <property type="match status" value="1"/>
</dbReference>
<keyword evidence="3" id="KW-1003">Cell membrane</keyword>
<evidence type="ECO:0000259" key="8">
    <source>
        <dbReference type="PROSITE" id="PS50928"/>
    </source>
</evidence>
<evidence type="ECO:0000256" key="6">
    <source>
        <dbReference type="ARBA" id="ARBA00023136"/>
    </source>
</evidence>
<feature type="domain" description="ABC transmembrane type-1" evidence="8">
    <location>
        <begin position="98"/>
        <end position="322"/>
    </location>
</feature>
<feature type="transmembrane region" description="Helical" evidence="7">
    <location>
        <begin position="303"/>
        <end position="323"/>
    </location>
</feature>
<dbReference type="CDD" id="cd06261">
    <property type="entry name" value="TM_PBP2"/>
    <property type="match status" value="1"/>
</dbReference>
<dbReference type="EMBL" id="JACSQL010000002">
    <property type="protein sequence ID" value="MBD7967518.1"/>
    <property type="molecule type" value="Genomic_DNA"/>
</dbReference>
<keyword evidence="4 7" id="KW-0812">Transmembrane</keyword>
<feature type="transmembrane region" description="Helical" evidence="7">
    <location>
        <begin position="33"/>
        <end position="55"/>
    </location>
</feature>
<name>A0ABR8SVJ3_9BACL</name>
<keyword evidence="2 7" id="KW-0813">Transport</keyword>
<evidence type="ECO:0000256" key="7">
    <source>
        <dbReference type="RuleBase" id="RU363032"/>
    </source>
</evidence>
<comment type="caution">
    <text evidence="9">The sequence shown here is derived from an EMBL/GenBank/DDBJ whole genome shotgun (WGS) entry which is preliminary data.</text>
</comment>
<keyword evidence="5 7" id="KW-1133">Transmembrane helix</keyword>
<evidence type="ECO:0000313" key="10">
    <source>
        <dbReference type="Proteomes" id="UP000608071"/>
    </source>
</evidence>
<dbReference type="PANTHER" id="PTHR43744:SF12">
    <property type="entry name" value="ABC TRANSPORTER PERMEASE PROTEIN MG189-RELATED"/>
    <property type="match status" value="1"/>
</dbReference>
<proteinExistence type="inferred from homology"/>
<evidence type="ECO:0000256" key="3">
    <source>
        <dbReference type="ARBA" id="ARBA00022475"/>
    </source>
</evidence>
<evidence type="ECO:0000256" key="5">
    <source>
        <dbReference type="ARBA" id="ARBA00022989"/>
    </source>
</evidence>
<evidence type="ECO:0000256" key="2">
    <source>
        <dbReference type="ARBA" id="ARBA00022448"/>
    </source>
</evidence>
<gene>
    <name evidence="9" type="ORF">H9647_05545</name>
</gene>
<reference evidence="9 10" key="1">
    <citation type="submission" date="2020-08" db="EMBL/GenBank/DDBJ databases">
        <title>A Genomic Blueprint of the Chicken Gut Microbiome.</title>
        <authorList>
            <person name="Gilroy R."/>
            <person name="Ravi A."/>
            <person name="Getino M."/>
            <person name="Pursley I."/>
            <person name="Horton D.L."/>
            <person name="Alikhan N.-F."/>
            <person name="Baker D."/>
            <person name="Gharbi K."/>
            <person name="Hall N."/>
            <person name="Watson M."/>
            <person name="Adriaenssens E.M."/>
            <person name="Foster-Nyarko E."/>
            <person name="Jarju S."/>
            <person name="Secka A."/>
            <person name="Antonio M."/>
            <person name="Oren A."/>
            <person name="Chaudhuri R."/>
            <person name="La Ragione R.M."/>
            <person name="Hildebrand F."/>
            <person name="Pallen M.J."/>
        </authorList>
    </citation>
    <scope>NUCLEOTIDE SEQUENCE [LARGE SCALE GENOMIC DNA]</scope>
    <source>
        <strain evidence="9 10">Sa2BVA9</strain>
    </source>
</reference>